<dbReference type="EMBL" id="BAABAB010000003">
    <property type="protein sequence ID" value="GAA3605259.1"/>
    <property type="molecule type" value="Genomic_DNA"/>
</dbReference>
<name>A0ABP6ZCM3_9ACTN</name>
<keyword evidence="2" id="KW-0067">ATP-binding</keyword>
<dbReference type="Proteomes" id="UP001501490">
    <property type="component" value="Unassembled WGS sequence"/>
</dbReference>
<evidence type="ECO:0000313" key="2">
    <source>
        <dbReference type="EMBL" id="GAA3605259.1"/>
    </source>
</evidence>
<sequence>MVPTMADRLDRGRARAFVGRRVELAGFAALLASPEPAVVIVHGPAGIGKSTLIRQFASLAEDHGAACWSISGRDLPPTVEALEVRLAPVLGGPDPAPSPTRQVVLIDDYELLASVDTALRDAIAPRLPGDIVLVLAGQHAPSVGWRTDEGWSPLLHVIALGGLDRADCDGYLTARGVPADLVEPVVAFSHGHPLALALAGELTRQKGALTVPESADVVATLMDRLLHEVTSAEQRAAIEAAAQVRALDEPLLAALLDQPDCYELFRWLRARPYVQTGATGLVLHDLVREVVSRDLRWRHPERHVALHERARTEYLARLDHPDPAVQALALLDLIFLHPDLRGFLQTSEASAALRLEPARAGDGAAIEAMIGRHEGADSAAIARHWLAERPADWWSVRGPDGAVEGALCLLPLERLGADDAAQDPAVAAARAELASHPPLRPGETATLFRFWLAAETYQSVSAAQSIIATQFARHFLTTRALAVTLIPFAEPGPWEAFCAYVDQRRAPRADFTVGGRTYACFGHDWRIVPPAEWLARLSRQEVGVGGPADPPPSPAPAPPVLVLDESTFAAEVRQALRSYSRPDRLRTSPLLRCRFVTTRLTGSEGVAETVEVLRGQLKEAADSLADVPADRRLHRVLVRAYLSPAPSLERAAEVLELPSSTFRRLLGTACGRVATLLWHRELDA</sequence>
<dbReference type="InterPro" id="IPR027417">
    <property type="entry name" value="P-loop_NTPase"/>
</dbReference>
<feature type="domain" description="Orc1-like AAA ATPase" evidence="1">
    <location>
        <begin position="17"/>
        <end position="110"/>
    </location>
</feature>
<dbReference type="SUPFAM" id="SSF52540">
    <property type="entry name" value="P-loop containing nucleoside triphosphate hydrolases"/>
    <property type="match status" value="1"/>
</dbReference>
<dbReference type="Pfam" id="PF13191">
    <property type="entry name" value="AAA_16"/>
    <property type="match status" value="1"/>
</dbReference>
<keyword evidence="2" id="KW-0547">Nucleotide-binding</keyword>
<organism evidence="2 3">
    <name type="scientific">Microlunatus ginsengisoli</name>
    <dbReference type="NCBI Taxonomy" id="363863"/>
    <lineage>
        <taxon>Bacteria</taxon>
        <taxon>Bacillati</taxon>
        <taxon>Actinomycetota</taxon>
        <taxon>Actinomycetes</taxon>
        <taxon>Propionibacteriales</taxon>
        <taxon>Propionibacteriaceae</taxon>
        <taxon>Microlunatus</taxon>
    </lineage>
</organism>
<dbReference type="InterPro" id="IPR041664">
    <property type="entry name" value="AAA_16"/>
</dbReference>
<evidence type="ECO:0000259" key="1">
    <source>
        <dbReference type="Pfam" id="PF13191"/>
    </source>
</evidence>
<comment type="caution">
    <text evidence="2">The sequence shown here is derived from an EMBL/GenBank/DDBJ whole genome shotgun (WGS) entry which is preliminary data.</text>
</comment>
<dbReference type="Gene3D" id="3.40.50.300">
    <property type="entry name" value="P-loop containing nucleotide triphosphate hydrolases"/>
    <property type="match status" value="1"/>
</dbReference>
<dbReference type="GO" id="GO:0005524">
    <property type="term" value="F:ATP binding"/>
    <property type="evidence" value="ECO:0007669"/>
    <property type="project" value="UniProtKB-KW"/>
</dbReference>
<evidence type="ECO:0000313" key="3">
    <source>
        <dbReference type="Proteomes" id="UP001501490"/>
    </source>
</evidence>
<accession>A0ABP6ZCM3</accession>
<keyword evidence="3" id="KW-1185">Reference proteome</keyword>
<dbReference type="RefSeq" id="WP_344801392.1">
    <property type="nucleotide sequence ID" value="NZ_BAABAB010000003.1"/>
</dbReference>
<proteinExistence type="predicted"/>
<reference evidence="3" key="1">
    <citation type="journal article" date="2019" name="Int. J. Syst. Evol. Microbiol.">
        <title>The Global Catalogue of Microorganisms (GCM) 10K type strain sequencing project: providing services to taxonomists for standard genome sequencing and annotation.</title>
        <authorList>
            <consortium name="The Broad Institute Genomics Platform"/>
            <consortium name="The Broad Institute Genome Sequencing Center for Infectious Disease"/>
            <person name="Wu L."/>
            <person name="Ma J."/>
        </authorList>
    </citation>
    <scope>NUCLEOTIDE SEQUENCE [LARGE SCALE GENOMIC DNA]</scope>
    <source>
        <strain evidence="3">JCM 16929</strain>
    </source>
</reference>
<protein>
    <submittedName>
        <fullName evidence="2">ATP-binding protein</fullName>
    </submittedName>
</protein>
<gene>
    <name evidence="2" type="ORF">GCM10022236_03940</name>
</gene>